<feature type="domain" description="DUF4136" evidence="2">
    <location>
        <begin position="27"/>
        <end position="185"/>
    </location>
</feature>
<protein>
    <recommendedName>
        <fullName evidence="2">DUF4136 domain-containing protein</fullName>
    </recommendedName>
</protein>
<evidence type="ECO:0000313" key="4">
    <source>
        <dbReference type="Proteomes" id="UP000248745"/>
    </source>
</evidence>
<comment type="caution">
    <text evidence="3">The sequence shown here is derived from an EMBL/GenBank/DDBJ whole genome shotgun (WGS) entry which is preliminary data.</text>
</comment>
<keyword evidence="4" id="KW-1185">Reference proteome</keyword>
<keyword evidence="1" id="KW-0732">Signal</keyword>
<dbReference type="AlphaFoldDB" id="A0A2W2BBN9"/>
<accession>A0A2W2BBN9</accession>
<dbReference type="EMBL" id="QKTW01000011">
    <property type="protein sequence ID" value="PZF73629.1"/>
    <property type="molecule type" value="Genomic_DNA"/>
</dbReference>
<evidence type="ECO:0000256" key="1">
    <source>
        <dbReference type="SAM" id="SignalP"/>
    </source>
</evidence>
<reference evidence="3 4" key="1">
    <citation type="submission" date="2018-06" db="EMBL/GenBank/DDBJ databases">
        <title>Mucibacter soli gen. nov., sp. nov., a new member of the family Chitinophagaceae producing mucin.</title>
        <authorList>
            <person name="Kim M.-K."/>
            <person name="Park S."/>
            <person name="Kim T.-S."/>
            <person name="Joung Y."/>
            <person name="Han J.-H."/>
            <person name="Kim S.B."/>
        </authorList>
    </citation>
    <scope>NUCLEOTIDE SEQUENCE [LARGE SCALE GENOMIC DNA]</scope>
    <source>
        <strain evidence="3 4">R1-15</strain>
    </source>
</reference>
<dbReference type="InterPro" id="IPR025411">
    <property type="entry name" value="DUF4136"/>
</dbReference>
<feature type="signal peptide" evidence="1">
    <location>
        <begin position="1"/>
        <end position="22"/>
    </location>
</feature>
<proteinExistence type="predicted"/>
<dbReference type="OrthoDB" id="5432251at2"/>
<evidence type="ECO:0000313" key="3">
    <source>
        <dbReference type="EMBL" id="PZF73629.1"/>
    </source>
</evidence>
<dbReference type="RefSeq" id="WP_110998355.1">
    <property type="nucleotide sequence ID" value="NZ_QKTW01000011.1"/>
</dbReference>
<gene>
    <name evidence="3" type="ORF">DN068_07860</name>
</gene>
<dbReference type="Pfam" id="PF13590">
    <property type="entry name" value="DUF4136"/>
    <property type="match status" value="1"/>
</dbReference>
<name>A0A2W2BBN9_9BACT</name>
<dbReference type="Proteomes" id="UP000248745">
    <property type="component" value="Unassembled WGS sequence"/>
</dbReference>
<dbReference type="Gene3D" id="3.30.160.670">
    <property type="match status" value="1"/>
</dbReference>
<organism evidence="3 4">
    <name type="scientific">Taibaiella soli</name>
    <dbReference type="NCBI Taxonomy" id="1649169"/>
    <lineage>
        <taxon>Bacteria</taxon>
        <taxon>Pseudomonadati</taxon>
        <taxon>Bacteroidota</taxon>
        <taxon>Chitinophagia</taxon>
        <taxon>Chitinophagales</taxon>
        <taxon>Chitinophagaceae</taxon>
        <taxon>Taibaiella</taxon>
    </lineage>
</organism>
<feature type="chain" id="PRO_5015894662" description="DUF4136 domain-containing protein" evidence="1">
    <location>
        <begin position="23"/>
        <end position="193"/>
    </location>
</feature>
<sequence length="193" mass="21622">MIRFLKFIVLASMVMMMAPGCGSPLKVTTDYDKHVDFTKYKTYRINPVDVRLDAVSQHNKDLLRAAVISEMTKHGFAQDTLKPDIIVNIVTVIRQTKESMAVTDDYAYGGMYRPYYWNTSFGPPVYTTSDANQFKDGSIIIDMADASNQNLLWEGVGSAQVEQPLTNPEGQIKAVVKEIMKGFPPGKTKQTKN</sequence>
<evidence type="ECO:0000259" key="2">
    <source>
        <dbReference type="Pfam" id="PF13590"/>
    </source>
</evidence>